<evidence type="ECO:0000313" key="3">
    <source>
        <dbReference type="Proteomes" id="UP000838756"/>
    </source>
</evidence>
<sequence length="86" mass="9566">MPGQTYELSALDQSIAAYAQYASINNIKWSDRTTRTTPWLLGISPRSTGDLGGLLSFWSELGWLKLGSSQPSTETGPRTEEEEEER</sequence>
<gene>
    <name evidence="2" type="primary">jg20977</name>
    <name evidence="2" type="ORF">PAEG_LOCUS12500</name>
</gene>
<feature type="compositionally biased region" description="Polar residues" evidence="1">
    <location>
        <begin position="67"/>
        <end position="76"/>
    </location>
</feature>
<dbReference type="AlphaFoldDB" id="A0A8S4RG87"/>
<dbReference type="EMBL" id="CAKXAJ010025082">
    <property type="protein sequence ID" value="CAH2234750.1"/>
    <property type="molecule type" value="Genomic_DNA"/>
</dbReference>
<proteinExistence type="predicted"/>
<evidence type="ECO:0000256" key="1">
    <source>
        <dbReference type="SAM" id="MobiDB-lite"/>
    </source>
</evidence>
<evidence type="ECO:0000313" key="2">
    <source>
        <dbReference type="EMBL" id="CAH2234750.1"/>
    </source>
</evidence>
<feature type="region of interest" description="Disordered" evidence="1">
    <location>
        <begin position="66"/>
        <end position="86"/>
    </location>
</feature>
<protein>
    <submittedName>
        <fullName evidence="2">Jg20977 protein</fullName>
    </submittedName>
</protein>
<organism evidence="2 3">
    <name type="scientific">Pararge aegeria aegeria</name>
    <dbReference type="NCBI Taxonomy" id="348720"/>
    <lineage>
        <taxon>Eukaryota</taxon>
        <taxon>Metazoa</taxon>
        <taxon>Ecdysozoa</taxon>
        <taxon>Arthropoda</taxon>
        <taxon>Hexapoda</taxon>
        <taxon>Insecta</taxon>
        <taxon>Pterygota</taxon>
        <taxon>Neoptera</taxon>
        <taxon>Endopterygota</taxon>
        <taxon>Lepidoptera</taxon>
        <taxon>Glossata</taxon>
        <taxon>Ditrysia</taxon>
        <taxon>Papilionoidea</taxon>
        <taxon>Nymphalidae</taxon>
        <taxon>Satyrinae</taxon>
        <taxon>Satyrini</taxon>
        <taxon>Parargina</taxon>
        <taxon>Pararge</taxon>
    </lineage>
</organism>
<dbReference type="Proteomes" id="UP000838756">
    <property type="component" value="Unassembled WGS sequence"/>
</dbReference>
<reference evidence="2" key="1">
    <citation type="submission" date="2022-03" db="EMBL/GenBank/DDBJ databases">
        <authorList>
            <person name="Lindestad O."/>
        </authorList>
    </citation>
    <scope>NUCLEOTIDE SEQUENCE</scope>
</reference>
<comment type="caution">
    <text evidence="2">The sequence shown here is derived from an EMBL/GenBank/DDBJ whole genome shotgun (WGS) entry which is preliminary data.</text>
</comment>
<name>A0A8S4RG87_9NEOP</name>
<keyword evidence="3" id="KW-1185">Reference proteome</keyword>
<accession>A0A8S4RG87</accession>